<comment type="pathway">
    <text evidence="5">Cofactor biosynthesis; adenosylcobalamin biosynthesis; adenosylcobalamin from cob(II)yrinate a,c-diamide: step 6/7.</text>
</comment>
<keyword evidence="12 19" id="KW-0547">Nucleotide-binding</keyword>
<dbReference type="Pfam" id="PF02283">
    <property type="entry name" value="CobU"/>
    <property type="match status" value="1"/>
</dbReference>
<name>A0A7Y0K4Z0_9BACI</name>
<dbReference type="PANTHER" id="PTHR34848:SF1">
    <property type="entry name" value="BIFUNCTIONAL ADENOSYLCOBALAMIN BIOSYNTHESIS PROTEIN COBU"/>
    <property type="match status" value="1"/>
</dbReference>
<evidence type="ECO:0000256" key="3">
    <source>
        <dbReference type="ARBA" id="ARBA00001522"/>
    </source>
</evidence>
<evidence type="ECO:0000256" key="1">
    <source>
        <dbReference type="ARBA" id="ARBA00000312"/>
    </source>
</evidence>
<proteinExistence type="inferred from homology"/>
<dbReference type="GO" id="GO:0043752">
    <property type="term" value="F:adenosylcobinamide kinase activity"/>
    <property type="evidence" value="ECO:0007669"/>
    <property type="project" value="UniProtKB-EC"/>
</dbReference>
<dbReference type="GO" id="GO:0008820">
    <property type="term" value="F:cobinamide phosphate guanylyltransferase activity"/>
    <property type="evidence" value="ECO:0007669"/>
    <property type="project" value="UniProtKB-EC"/>
</dbReference>
<feature type="binding site" evidence="19">
    <location>
        <position position="72"/>
    </location>
    <ligand>
        <name>GTP</name>
        <dbReference type="ChEBI" id="CHEBI:37565"/>
    </ligand>
</feature>
<comment type="pathway">
    <text evidence="6">Cofactor biosynthesis; adenosylcobalamin biosynthesis; adenosylcobalamin from cob(II)yrinate a,c-diamide: step 5/7.</text>
</comment>
<comment type="catalytic activity">
    <reaction evidence="2">
        <text>adenosylcob(III)inamide phosphate + GTP + H(+) = adenosylcob(III)inamide-GDP + diphosphate</text>
        <dbReference type="Rhea" id="RHEA:22712"/>
        <dbReference type="ChEBI" id="CHEBI:15378"/>
        <dbReference type="ChEBI" id="CHEBI:33019"/>
        <dbReference type="ChEBI" id="CHEBI:37565"/>
        <dbReference type="ChEBI" id="CHEBI:58502"/>
        <dbReference type="ChEBI" id="CHEBI:60487"/>
        <dbReference type="EC" id="2.7.7.62"/>
    </reaction>
</comment>
<keyword evidence="15 19" id="KW-0342">GTP-binding</keyword>
<reference evidence="20 21" key="1">
    <citation type="submission" date="2020-04" db="EMBL/GenBank/DDBJ databases">
        <title>Bacillus sp. UniB3 isolated from commercial digestive syrup.</title>
        <authorList>
            <person name="Thorat V."/>
            <person name="Kirdat K."/>
            <person name="Tiwarekar B."/>
            <person name="Yadav A."/>
        </authorList>
    </citation>
    <scope>NUCLEOTIDE SEQUENCE [LARGE SCALE GENOMIC DNA]</scope>
    <source>
        <strain evidence="20 21">UniB3</strain>
    </source>
</reference>
<evidence type="ECO:0000256" key="15">
    <source>
        <dbReference type="ARBA" id="ARBA00023134"/>
    </source>
</evidence>
<dbReference type="EMBL" id="JABBPK010000001">
    <property type="protein sequence ID" value="NMO75893.1"/>
    <property type="molecule type" value="Genomic_DNA"/>
</dbReference>
<evidence type="ECO:0000256" key="16">
    <source>
        <dbReference type="ARBA" id="ARBA00029570"/>
    </source>
</evidence>
<evidence type="ECO:0000256" key="6">
    <source>
        <dbReference type="ARBA" id="ARBA00005159"/>
    </source>
</evidence>
<evidence type="ECO:0000256" key="14">
    <source>
        <dbReference type="ARBA" id="ARBA00022840"/>
    </source>
</evidence>
<evidence type="ECO:0000256" key="17">
    <source>
        <dbReference type="ARBA" id="ARBA00030571"/>
    </source>
</evidence>
<evidence type="ECO:0000256" key="18">
    <source>
        <dbReference type="PIRSR" id="PIRSR006135-1"/>
    </source>
</evidence>
<evidence type="ECO:0000256" key="10">
    <source>
        <dbReference type="ARBA" id="ARBA00022573"/>
    </source>
</evidence>
<evidence type="ECO:0000256" key="19">
    <source>
        <dbReference type="PIRSR" id="PIRSR006135-2"/>
    </source>
</evidence>
<dbReference type="Proteomes" id="UP000588491">
    <property type="component" value="Unassembled WGS sequence"/>
</dbReference>
<feature type="active site" description="GMP-histidine intermediate" evidence="18">
    <location>
        <position position="57"/>
    </location>
</feature>
<accession>A0A7Y0K4Z0</accession>
<evidence type="ECO:0000256" key="8">
    <source>
        <dbReference type="ARBA" id="ARBA00012016"/>
    </source>
</evidence>
<dbReference type="GO" id="GO:0009236">
    <property type="term" value="P:cobalamin biosynthetic process"/>
    <property type="evidence" value="ECO:0007669"/>
    <property type="project" value="UniProtKB-UniPathway"/>
</dbReference>
<dbReference type="InterPro" id="IPR027417">
    <property type="entry name" value="P-loop_NTPase"/>
</dbReference>
<comment type="catalytic activity">
    <reaction evidence="3">
        <text>adenosylcob(III)inamide + GTP = adenosylcob(III)inamide phosphate + GDP + H(+)</text>
        <dbReference type="Rhea" id="RHEA:15765"/>
        <dbReference type="ChEBI" id="CHEBI:2480"/>
        <dbReference type="ChEBI" id="CHEBI:15378"/>
        <dbReference type="ChEBI" id="CHEBI:37565"/>
        <dbReference type="ChEBI" id="CHEBI:58189"/>
        <dbReference type="ChEBI" id="CHEBI:58502"/>
        <dbReference type="EC" id="2.7.1.156"/>
    </reaction>
</comment>
<evidence type="ECO:0000313" key="20">
    <source>
        <dbReference type="EMBL" id="NMO75893.1"/>
    </source>
</evidence>
<dbReference type="EC" id="2.7.7.62" evidence="9"/>
<dbReference type="UniPathway" id="UPA00148">
    <property type="reaction ID" value="UER00236"/>
</dbReference>
<sequence length="185" mass="21338">METSSSIIFVTGGVRSGKSSFAESLAIEYARKERGDLYYIATSLNTDAEMQERIERHQQIRKMHKVKWKSMEQSADIGELTGIFSKRDVVLLDCLTLLVNNELFFKDQPQDLIEGKLKKEIVELSRTCRYFILVSNEVTYEPLSDPFVQKYCRILNRLHLFLVQYAKEAYLVESGIVQRKKGEAG</sequence>
<dbReference type="CDD" id="cd00544">
    <property type="entry name" value="CobU"/>
    <property type="match status" value="1"/>
</dbReference>
<dbReference type="EC" id="2.7.1.156" evidence="8"/>
<comment type="catalytic activity">
    <reaction evidence="1">
        <text>adenosylcob(III)inamide + ATP = adenosylcob(III)inamide phosphate + ADP + H(+)</text>
        <dbReference type="Rhea" id="RHEA:15769"/>
        <dbReference type="ChEBI" id="CHEBI:2480"/>
        <dbReference type="ChEBI" id="CHEBI:15378"/>
        <dbReference type="ChEBI" id="CHEBI:30616"/>
        <dbReference type="ChEBI" id="CHEBI:58502"/>
        <dbReference type="ChEBI" id="CHEBI:456216"/>
        <dbReference type="EC" id="2.7.1.156"/>
    </reaction>
</comment>
<dbReference type="SUPFAM" id="SSF52540">
    <property type="entry name" value="P-loop containing nucleoside triphosphate hydrolases"/>
    <property type="match status" value="1"/>
</dbReference>
<evidence type="ECO:0000256" key="9">
    <source>
        <dbReference type="ARBA" id="ARBA00012523"/>
    </source>
</evidence>
<dbReference type="RefSeq" id="WP_169187732.1">
    <property type="nucleotide sequence ID" value="NZ_JABBPK010000001.1"/>
</dbReference>
<feature type="binding site" evidence="19">
    <location>
        <begin position="12"/>
        <end position="19"/>
    </location>
    <ligand>
        <name>GTP</name>
        <dbReference type="ChEBI" id="CHEBI:37565"/>
    </ligand>
</feature>
<dbReference type="PANTHER" id="PTHR34848">
    <property type="match status" value="1"/>
</dbReference>
<protein>
    <recommendedName>
        <fullName evidence="16">Adenosylcobinamide kinase</fullName>
        <ecNumber evidence="8">2.7.1.156</ecNumber>
        <ecNumber evidence="9">2.7.7.62</ecNumber>
    </recommendedName>
    <alternativeName>
        <fullName evidence="17">Adenosylcobinamide-phosphate guanylyltransferase</fullName>
    </alternativeName>
</protein>
<dbReference type="InterPro" id="IPR003203">
    <property type="entry name" value="CobU/CobP"/>
</dbReference>
<keyword evidence="10" id="KW-0169">Cobalamin biosynthesis</keyword>
<comment type="function">
    <text evidence="4">Catalyzes ATP-dependent phosphorylation of adenosylcobinamide and addition of GMP to adenosylcobinamide phosphate.</text>
</comment>
<evidence type="ECO:0000256" key="4">
    <source>
        <dbReference type="ARBA" id="ARBA00003889"/>
    </source>
</evidence>
<evidence type="ECO:0000256" key="7">
    <source>
        <dbReference type="ARBA" id="ARBA00007490"/>
    </source>
</evidence>
<dbReference type="GO" id="GO:0005525">
    <property type="term" value="F:GTP binding"/>
    <property type="evidence" value="ECO:0007669"/>
    <property type="project" value="UniProtKB-KW"/>
</dbReference>
<gene>
    <name evidence="20" type="ORF">HHU08_02410</name>
</gene>
<comment type="caution">
    <text evidence="20">The sequence shown here is derived from an EMBL/GenBank/DDBJ whole genome shotgun (WGS) entry which is preliminary data.</text>
</comment>
<feature type="binding site" evidence="19">
    <location>
        <begin position="41"/>
        <end position="43"/>
    </location>
    <ligand>
        <name>GTP</name>
        <dbReference type="ChEBI" id="CHEBI:37565"/>
    </ligand>
</feature>
<evidence type="ECO:0000256" key="2">
    <source>
        <dbReference type="ARBA" id="ARBA00000711"/>
    </source>
</evidence>
<evidence type="ECO:0000256" key="12">
    <source>
        <dbReference type="ARBA" id="ARBA00022741"/>
    </source>
</evidence>
<dbReference type="GO" id="GO:0005524">
    <property type="term" value="F:ATP binding"/>
    <property type="evidence" value="ECO:0007669"/>
    <property type="project" value="UniProtKB-KW"/>
</dbReference>
<comment type="similarity">
    <text evidence="7">Belongs to the CobU/CobP family.</text>
</comment>
<feature type="binding site" evidence="19">
    <location>
        <position position="93"/>
    </location>
    <ligand>
        <name>GTP</name>
        <dbReference type="ChEBI" id="CHEBI:37565"/>
    </ligand>
</feature>
<evidence type="ECO:0000313" key="21">
    <source>
        <dbReference type="Proteomes" id="UP000588491"/>
    </source>
</evidence>
<dbReference type="Gene3D" id="3.40.50.300">
    <property type="entry name" value="P-loop containing nucleotide triphosphate hydrolases"/>
    <property type="match status" value="1"/>
</dbReference>
<organism evidence="20 21">
    <name type="scientific">Niallia alba</name>
    <dbReference type="NCBI Taxonomy" id="2729105"/>
    <lineage>
        <taxon>Bacteria</taxon>
        <taxon>Bacillati</taxon>
        <taxon>Bacillota</taxon>
        <taxon>Bacilli</taxon>
        <taxon>Bacillales</taxon>
        <taxon>Bacillaceae</taxon>
        <taxon>Niallia</taxon>
    </lineage>
</organism>
<keyword evidence="21" id="KW-1185">Reference proteome</keyword>
<keyword evidence="11" id="KW-0808">Transferase</keyword>
<keyword evidence="13 20" id="KW-0418">Kinase</keyword>
<evidence type="ECO:0000256" key="11">
    <source>
        <dbReference type="ARBA" id="ARBA00022679"/>
    </source>
</evidence>
<keyword evidence="14" id="KW-0067">ATP-binding</keyword>
<evidence type="ECO:0000256" key="13">
    <source>
        <dbReference type="ARBA" id="ARBA00022777"/>
    </source>
</evidence>
<evidence type="ECO:0000256" key="5">
    <source>
        <dbReference type="ARBA" id="ARBA00004692"/>
    </source>
</evidence>
<dbReference type="PIRSF" id="PIRSF006135">
    <property type="entry name" value="CobU"/>
    <property type="match status" value="1"/>
</dbReference>
<dbReference type="AlphaFoldDB" id="A0A7Y0K4Z0"/>